<keyword evidence="1" id="KW-0472">Membrane</keyword>
<protein>
    <recommendedName>
        <fullName evidence="4">Dolichyl-phosphate-mannose-protein mannosyltransferase</fullName>
    </recommendedName>
</protein>
<feature type="transmembrane region" description="Helical" evidence="1">
    <location>
        <begin position="334"/>
        <end position="351"/>
    </location>
</feature>
<evidence type="ECO:0000256" key="1">
    <source>
        <dbReference type="SAM" id="Phobius"/>
    </source>
</evidence>
<evidence type="ECO:0008006" key="4">
    <source>
        <dbReference type="Google" id="ProtNLM"/>
    </source>
</evidence>
<dbReference type="RefSeq" id="WP_154417784.1">
    <property type="nucleotide sequence ID" value="NZ_CALXOB010000008.1"/>
</dbReference>
<accession>A0A844G045</accession>
<sequence length="480" mass="54192">MDRRILKLIPPACVIGALFLYASAYLNRDLWFDEALTFLNFAQMDSPLEIYRNYVIPNNQILYTVVLHYWSMLLPEGIDPVVWFRLLSFLFGGATLLLLYRLFRVRMGGGAILLPVLVALAVSVPFLIYATALRGYMLSALFVTLTLDAALNFAGRPGVKRGILYGVCSLATVAVIPSNLAVLAGVVLYALPVFGCRFYARRAFWLLALIPPAAFLLFYLPILRQFLGCLRLGEGWNDGSRALLAVLAAFVYSFAMLLLPGTGSLLAFDRVRYRWVRSVRALIWLLPVPMALLLPVAPFPRVFFPFWPLWVLLLAAGVRDLTALNCRWRRRWNFGVWIGGLTAVVLGWSFIAQQPMFRLVFSRRFGGAGADDYFYGYYLRAEHTPRATAAELAERFGGRPLSFYASFQADPWPLLFYLNAAGVEFRDFRFDGPRGPVEALAPGMFVILRSDESAAEIEKRFGRRLTPLFSNENHGVYRVR</sequence>
<evidence type="ECO:0000313" key="2">
    <source>
        <dbReference type="EMBL" id="MST96990.1"/>
    </source>
</evidence>
<evidence type="ECO:0000313" key="3">
    <source>
        <dbReference type="Proteomes" id="UP000435649"/>
    </source>
</evidence>
<comment type="caution">
    <text evidence="2">The sequence shown here is derived from an EMBL/GenBank/DDBJ whole genome shotgun (WGS) entry which is preliminary data.</text>
</comment>
<dbReference type="EMBL" id="VUNS01000006">
    <property type="protein sequence ID" value="MST96990.1"/>
    <property type="molecule type" value="Genomic_DNA"/>
</dbReference>
<feature type="transmembrane region" description="Helical" evidence="1">
    <location>
        <begin position="82"/>
        <end position="100"/>
    </location>
</feature>
<feature type="transmembrane region" description="Helical" evidence="1">
    <location>
        <begin position="279"/>
        <end position="297"/>
    </location>
</feature>
<gene>
    <name evidence="2" type="ORF">FYJ85_08015</name>
</gene>
<organism evidence="2 3">
    <name type="scientific">Victivallis lenta</name>
    <dbReference type="NCBI Taxonomy" id="2606640"/>
    <lineage>
        <taxon>Bacteria</taxon>
        <taxon>Pseudomonadati</taxon>
        <taxon>Lentisphaerota</taxon>
        <taxon>Lentisphaeria</taxon>
        <taxon>Victivallales</taxon>
        <taxon>Victivallaceae</taxon>
        <taxon>Victivallis</taxon>
    </lineage>
</organism>
<feature type="transmembrane region" description="Helical" evidence="1">
    <location>
        <begin position="203"/>
        <end position="222"/>
    </location>
</feature>
<proteinExistence type="predicted"/>
<dbReference type="Proteomes" id="UP000435649">
    <property type="component" value="Unassembled WGS sequence"/>
</dbReference>
<keyword evidence="3" id="KW-1185">Reference proteome</keyword>
<feature type="transmembrane region" description="Helical" evidence="1">
    <location>
        <begin position="303"/>
        <end position="322"/>
    </location>
</feature>
<reference evidence="2 3" key="1">
    <citation type="submission" date="2019-08" db="EMBL/GenBank/DDBJ databases">
        <title>In-depth cultivation of the pig gut microbiome towards novel bacterial diversity and tailored functional studies.</title>
        <authorList>
            <person name="Wylensek D."/>
            <person name="Hitch T.C.A."/>
            <person name="Clavel T."/>
        </authorList>
    </citation>
    <scope>NUCLEOTIDE SEQUENCE [LARGE SCALE GENOMIC DNA]</scope>
    <source>
        <strain evidence="2 3">BBE-744-WT-12</strain>
    </source>
</reference>
<dbReference type="AlphaFoldDB" id="A0A844G045"/>
<keyword evidence="1" id="KW-0812">Transmembrane</keyword>
<keyword evidence="1" id="KW-1133">Transmembrane helix</keyword>
<feature type="transmembrane region" description="Helical" evidence="1">
    <location>
        <begin position="242"/>
        <end position="267"/>
    </location>
</feature>
<feature type="transmembrane region" description="Helical" evidence="1">
    <location>
        <begin position="163"/>
        <end position="191"/>
    </location>
</feature>
<name>A0A844G045_9BACT</name>
<feature type="transmembrane region" description="Helical" evidence="1">
    <location>
        <begin position="112"/>
        <end position="132"/>
    </location>
</feature>